<evidence type="ECO:0000256" key="7">
    <source>
        <dbReference type="ARBA" id="ARBA00029814"/>
    </source>
</evidence>
<evidence type="ECO:0000259" key="10">
    <source>
        <dbReference type="Pfam" id="PF01902"/>
    </source>
</evidence>
<feature type="domain" description="Diphthamide synthase" evidence="10">
    <location>
        <begin position="90"/>
        <end position="246"/>
    </location>
</feature>
<evidence type="ECO:0000313" key="12">
    <source>
        <dbReference type="Proteomes" id="UP000007148"/>
    </source>
</evidence>
<dbReference type="InParanoid" id="G4TIS9"/>
<dbReference type="FunFam" id="3.90.1490.10:FF:000001">
    <property type="entry name" value="Diphthine--ammonia ligase"/>
    <property type="match status" value="1"/>
</dbReference>
<dbReference type="Pfam" id="PF01902">
    <property type="entry name" value="Diphthami_syn_2"/>
    <property type="match status" value="1"/>
</dbReference>
<comment type="caution">
    <text evidence="11">The sequence shown here is derived from an EMBL/GenBank/DDBJ whole genome shotgun (WGS) entry which is preliminary data.</text>
</comment>
<dbReference type="PANTHER" id="PTHR12196:SF2">
    <property type="entry name" value="DIPHTHINE--AMMONIA LIGASE"/>
    <property type="match status" value="1"/>
</dbReference>
<dbReference type="OMA" id="HCRLAQS"/>
<dbReference type="NCBIfam" id="TIGR00290">
    <property type="entry name" value="MJ0570_dom"/>
    <property type="match status" value="1"/>
</dbReference>
<dbReference type="AlphaFoldDB" id="G4TIS9"/>
<organism evidence="11 12">
    <name type="scientific">Serendipita indica (strain DSM 11827)</name>
    <name type="common">Root endophyte fungus</name>
    <name type="synonym">Piriformospora indica</name>
    <dbReference type="NCBI Taxonomy" id="1109443"/>
    <lineage>
        <taxon>Eukaryota</taxon>
        <taxon>Fungi</taxon>
        <taxon>Dikarya</taxon>
        <taxon>Basidiomycota</taxon>
        <taxon>Agaricomycotina</taxon>
        <taxon>Agaricomycetes</taxon>
        <taxon>Sebacinales</taxon>
        <taxon>Serendipitaceae</taxon>
        <taxon>Serendipita</taxon>
    </lineage>
</organism>
<evidence type="ECO:0000256" key="4">
    <source>
        <dbReference type="ARBA" id="ARBA00022598"/>
    </source>
</evidence>
<keyword evidence="12" id="KW-1185">Reference proteome</keyword>
<dbReference type="SUPFAM" id="SSF55298">
    <property type="entry name" value="YjgF-like"/>
    <property type="match status" value="2"/>
</dbReference>
<dbReference type="STRING" id="1109443.G4TIS9"/>
<dbReference type="GO" id="GO:0017178">
    <property type="term" value="F:diphthine-ammonia ligase activity"/>
    <property type="evidence" value="ECO:0007669"/>
    <property type="project" value="UniProtKB-EC"/>
</dbReference>
<dbReference type="Gene3D" id="3.30.1330.40">
    <property type="entry name" value="RutC-like"/>
    <property type="match status" value="2"/>
</dbReference>
<comment type="catalytic activity">
    <reaction evidence="9">
        <text>diphthine-[translation elongation factor 2] + NH4(+) + ATP = diphthamide-[translation elongation factor 2] + AMP + diphosphate + H(+)</text>
        <dbReference type="Rhea" id="RHEA:19753"/>
        <dbReference type="Rhea" id="RHEA-COMP:10172"/>
        <dbReference type="Rhea" id="RHEA-COMP:10174"/>
        <dbReference type="ChEBI" id="CHEBI:15378"/>
        <dbReference type="ChEBI" id="CHEBI:16692"/>
        <dbReference type="ChEBI" id="CHEBI:28938"/>
        <dbReference type="ChEBI" id="CHEBI:30616"/>
        <dbReference type="ChEBI" id="CHEBI:33019"/>
        <dbReference type="ChEBI" id="CHEBI:82696"/>
        <dbReference type="ChEBI" id="CHEBI:456215"/>
        <dbReference type="EC" id="6.3.1.14"/>
    </reaction>
</comment>
<gene>
    <name evidence="11" type="ORF">PIIN_05159</name>
</gene>
<dbReference type="Proteomes" id="UP000007148">
    <property type="component" value="Unassembled WGS sequence"/>
</dbReference>
<dbReference type="GO" id="GO:0005524">
    <property type="term" value="F:ATP binding"/>
    <property type="evidence" value="ECO:0007669"/>
    <property type="project" value="UniProtKB-KW"/>
</dbReference>
<dbReference type="InterPro" id="IPR030662">
    <property type="entry name" value="DPH6/MJ0570"/>
</dbReference>
<proteinExistence type="predicted"/>
<dbReference type="Gene3D" id="3.40.50.620">
    <property type="entry name" value="HUPs"/>
    <property type="match status" value="1"/>
</dbReference>
<evidence type="ECO:0000256" key="2">
    <source>
        <dbReference type="ARBA" id="ARBA00012089"/>
    </source>
</evidence>
<keyword evidence="6" id="KW-0067">ATP-binding</keyword>
<comment type="pathway">
    <text evidence="1">Protein modification; peptidyl-diphthamide biosynthesis.</text>
</comment>
<evidence type="ECO:0000256" key="9">
    <source>
        <dbReference type="ARBA" id="ARBA00048108"/>
    </source>
</evidence>
<dbReference type="HOGENOM" id="CLU_010289_2_1_1"/>
<dbReference type="InterPro" id="IPR014729">
    <property type="entry name" value="Rossmann-like_a/b/a_fold"/>
</dbReference>
<evidence type="ECO:0000256" key="6">
    <source>
        <dbReference type="ARBA" id="ARBA00022840"/>
    </source>
</evidence>
<dbReference type="FunCoup" id="G4TIS9">
    <property type="interactions" value="21"/>
</dbReference>
<dbReference type="eggNOG" id="KOG2317">
    <property type="taxonomic scope" value="Eukaryota"/>
</dbReference>
<evidence type="ECO:0000256" key="8">
    <source>
        <dbReference type="ARBA" id="ARBA00031552"/>
    </source>
</evidence>
<keyword evidence="5" id="KW-0547">Nucleotide-binding</keyword>
<sequence length="666" mass="73138">MKFVALLSGGKDSCFNISHCQKHGHELVAAASLRPKEGIDELDSYLYQTVGQDAIEYVAQALDVPLYRTVIQGTADELQNEYGTRLGVERSTNQGVDEDETEDMFRLLQDVLRHHPDIQAVSVGAILSTYQRLRVEHVCRRLGLTSLSYLWQRDQEELLQEMIDAGVHAVLIKVAGIGLKPLHLGQSLAEMQPLLQSLNLRFGSHVCGEGGEYESLTLDCPAFKRKIILTETETVIQNDHDFATVAYLRIKSAHLEDKASIITDIIPPILFDEEVTNVQAAAQSTPADEAVATKECSMGNVVRAPTIQAKYKWVAVSSVSGAEEHSNGIAAETRRCFENLKKLLAKEDLDITAVAHITALLGNMDDFAAFNQVYSTMFGTSPPARACVAVDLPRSHSVLLECLAYRNHAPLERLALHVQGISYWAPANIGPYSQAISVGGVTFVSGQIGLIPSSMILPSPYEFATEISLSLKHIRSIIKALQTSSLELQPYGYIVWLQDSQHLSSTVRAMNVWIEISRSSSAPSRVPVLVIIPSSLPKGAAVEAQTVLHRQDSNSEETEKLDYVCQSTTLHRLESTKVEDVDRFTVVWTNLTDIESAIGRCKDALSQALCLKLYTSGNIGANVLDKLNDLSALTVVPVRGVFSLTDSSYKTWEVAIVAMCFDKSRG</sequence>
<dbReference type="Pfam" id="PF01042">
    <property type="entry name" value="Ribonuc_L-PSP"/>
    <property type="match status" value="2"/>
</dbReference>
<protein>
    <recommendedName>
        <fullName evidence="3">Diphthine--ammonia ligase</fullName>
        <ecNumber evidence="2">6.3.1.14</ecNumber>
    </recommendedName>
    <alternativeName>
        <fullName evidence="7">Diphthamide synthase</fullName>
    </alternativeName>
    <alternativeName>
        <fullName evidence="8">Diphthamide synthetase</fullName>
    </alternativeName>
</protein>
<dbReference type="EMBL" id="CAFZ01000111">
    <property type="protein sequence ID" value="CCA71222.1"/>
    <property type="molecule type" value="Genomic_DNA"/>
</dbReference>
<reference evidence="11 12" key="1">
    <citation type="journal article" date="2011" name="PLoS Pathog.">
        <title>Endophytic Life Strategies Decoded by Genome and Transcriptome Analyses of the Mutualistic Root Symbiont Piriformospora indica.</title>
        <authorList>
            <person name="Zuccaro A."/>
            <person name="Lahrmann U."/>
            <person name="Guldener U."/>
            <person name="Langen G."/>
            <person name="Pfiffi S."/>
            <person name="Biedenkopf D."/>
            <person name="Wong P."/>
            <person name="Samans B."/>
            <person name="Grimm C."/>
            <person name="Basiewicz M."/>
            <person name="Murat C."/>
            <person name="Martin F."/>
            <person name="Kogel K.H."/>
        </authorList>
    </citation>
    <scope>NUCLEOTIDE SEQUENCE [LARGE SCALE GENOMIC DNA]</scope>
    <source>
        <strain evidence="11 12">DSM 11827</strain>
    </source>
</reference>
<dbReference type="OrthoDB" id="686384at2759"/>
<accession>G4TIS9</accession>
<keyword evidence="4" id="KW-0436">Ligase</keyword>
<dbReference type="GO" id="GO:0017183">
    <property type="term" value="P:protein histidyl modification to diphthamide"/>
    <property type="evidence" value="ECO:0007669"/>
    <property type="project" value="TreeGrafter"/>
</dbReference>
<evidence type="ECO:0000313" key="11">
    <source>
        <dbReference type="EMBL" id="CCA71222.1"/>
    </source>
</evidence>
<dbReference type="CDD" id="cd01994">
    <property type="entry name" value="AANH_PF0828-like"/>
    <property type="match status" value="1"/>
</dbReference>
<dbReference type="eggNOG" id="KOG2316">
    <property type="taxonomic scope" value="Eukaryota"/>
</dbReference>
<dbReference type="InterPro" id="IPR035959">
    <property type="entry name" value="RutC-like_sf"/>
</dbReference>
<name>G4TIS9_SERID</name>
<dbReference type="EC" id="6.3.1.14" evidence="2"/>
<dbReference type="InterPro" id="IPR002761">
    <property type="entry name" value="Diphthami_syn_dom"/>
</dbReference>
<dbReference type="FunFam" id="3.40.50.620:FF:000145">
    <property type="entry name" value="ATP-binding domain containing protein"/>
    <property type="match status" value="1"/>
</dbReference>
<dbReference type="PANTHER" id="PTHR12196">
    <property type="entry name" value="DOMAIN OF UNKNOWN FUNCTION 71 DUF71 -CONTAINING PROTEIN"/>
    <property type="match status" value="1"/>
</dbReference>
<evidence type="ECO:0000256" key="5">
    <source>
        <dbReference type="ARBA" id="ARBA00022741"/>
    </source>
</evidence>
<dbReference type="Gene3D" id="3.90.1490.10">
    <property type="entry name" value="putative n-type atp pyrophosphatase, domain 2"/>
    <property type="match status" value="1"/>
</dbReference>
<evidence type="ECO:0000256" key="3">
    <source>
        <dbReference type="ARBA" id="ARBA00018426"/>
    </source>
</evidence>
<dbReference type="SUPFAM" id="SSF52402">
    <property type="entry name" value="Adenine nucleotide alpha hydrolases-like"/>
    <property type="match status" value="1"/>
</dbReference>
<dbReference type="InterPro" id="IPR006175">
    <property type="entry name" value="YjgF/YER057c/UK114"/>
</dbReference>
<evidence type="ECO:0000256" key="1">
    <source>
        <dbReference type="ARBA" id="ARBA00005156"/>
    </source>
</evidence>